<evidence type="ECO:0000259" key="3">
    <source>
        <dbReference type="Pfam" id="PF09976"/>
    </source>
</evidence>
<dbReference type="OrthoDB" id="7173339at2"/>
<evidence type="ECO:0000313" key="5">
    <source>
        <dbReference type="Proteomes" id="UP000192656"/>
    </source>
</evidence>
<proteinExistence type="predicted"/>
<keyword evidence="2" id="KW-1133">Transmembrane helix</keyword>
<sequence>MSDESFFREVSEELRQDRIKAIWTRFGTVIVTAIVLILLATAAYVGWERYATSEANASGDRYLAAQDLVREGKTDEAIAAFRELAADGWGAYPELARLSIANAEAASGDAQAAIASYGDVAGDSSVPQPLRDMADLRAAYLLVDAGSLADVRGRAERLTGEDNALRYAAREAIGLAAWKAGETETAADLFQTIVDAGDAPSGIAQRARLMLELIAAEKPAPAASATPSDGAATEAPASAAEPANAGGSTAPAGAATSDQPGAEAPAAASPETN</sequence>
<dbReference type="STRING" id="937218.SAMN06297251_10953"/>
<dbReference type="Pfam" id="PF09976">
    <property type="entry name" value="TPR_21"/>
    <property type="match status" value="1"/>
</dbReference>
<dbReference type="InterPro" id="IPR011990">
    <property type="entry name" value="TPR-like_helical_dom_sf"/>
</dbReference>
<evidence type="ECO:0000313" key="4">
    <source>
        <dbReference type="EMBL" id="SMC81706.1"/>
    </source>
</evidence>
<feature type="transmembrane region" description="Helical" evidence="2">
    <location>
        <begin position="21"/>
        <end position="47"/>
    </location>
</feature>
<gene>
    <name evidence="4" type="ORF">SAMN06297251_10953</name>
</gene>
<feature type="domain" description="Ancillary SecYEG translocon subunit/Cell division coordinator CpoB TPR" evidence="3">
    <location>
        <begin position="20"/>
        <end position="199"/>
    </location>
</feature>
<feature type="region of interest" description="Disordered" evidence="1">
    <location>
        <begin position="221"/>
        <end position="273"/>
    </location>
</feature>
<dbReference type="Proteomes" id="UP000192656">
    <property type="component" value="Unassembled WGS sequence"/>
</dbReference>
<keyword evidence="2" id="KW-0472">Membrane</keyword>
<dbReference type="AlphaFoldDB" id="A0A1W2C9D4"/>
<protein>
    <recommendedName>
        <fullName evidence="3">Ancillary SecYEG translocon subunit/Cell division coordinator CpoB TPR domain-containing protein</fullName>
    </recommendedName>
</protein>
<evidence type="ECO:0000256" key="2">
    <source>
        <dbReference type="SAM" id="Phobius"/>
    </source>
</evidence>
<dbReference type="Gene3D" id="1.25.40.10">
    <property type="entry name" value="Tetratricopeptide repeat domain"/>
    <property type="match status" value="1"/>
</dbReference>
<dbReference type="InterPro" id="IPR018704">
    <property type="entry name" value="SecYEG/CpoB_TPR"/>
</dbReference>
<keyword evidence="5" id="KW-1185">Reference proteome</keyword>
<name>A0A1W2C9D4_9HYPH</name>
<evidence type="ECO:0000256" key="1">
    <source>
        <dbReference type="SAM" id="MobiDB-lite"/>
    </source>
</evidence>
<organism evidence="4 5">
    <name type="scientific">Fulvimarina manganoxydans</name>
    <dbReference type="NCBI Taxonomy" id="937218"/>
    <lineage>
        <taxon>Bacteria</taxon>
        <taxon>Pseudomonadati</taxon>
        <taxon>Pseudomonadota</taxon>
        <taxon>Alphaproteobacteria</taxon>
        <taxon>Hyphomicrobiales</taxon>
        <taxon>Aurantimonadaceae</taxon>
        <taxon>Fulvimarina</taxon>
    </lineage>
</organism>
<keyword evidence="2" id="KW-0812">Transmembrane</keyword>
<reference evidence="4 5" key="1">
    <citation type="submission" date="2017-04" db="EMBL/GenBank/DDBJ databases">
        <authorList>
            <person name="Afonso C.L."/>
            <person name="Miller P.J."/>
            <person name="Scott M.A."/>
            <person name="Spackman E."/>
            <person name="Goraichik I."/>
            <person name="Dimitrov K.M."/>
            <person name="Suarez D.L."/>
            <person name="Swayne D.E."/>
        </authorList>
    </citation>
    <scope>NUCLEOTIDE SEQUENCE [LARGE SCALE GENOMIC DNA]</scope>
    <source>
        <strain evidence="4 5">CGMCC 1.10972</strain>
    </source>
</reference>
<accession>A0A1W2C9D4</accession>
<dbReference type="EMBL" id="FWXR01000009">
    <property type="protein sequence ID" value="SMC81706.1"/>
    <property type="molecule type" value="Genomic_DNA"/>
</dbReference>